<feature type="domain" description="Reverse transcriptase" evidence="1">
    <location>
        <begin position="1"/>
        <end position="360"/>
    </location>
</feature>
<evidence type="ECO:0000313" key="3">
    <source>
        <dbReference type="EMBL" id="NSJ51681.1"/>
    </source>
</evidence>
<comment type="caution">
    <text evidence="2">The sequence shown here is derived from an EMBL/GenBank/DDBJ whole genome shotgun (WGS) entry which is preliminary data.</text>
</comment>
<keyword evidence="4" id="KW-1185">Reference proteome</keyword>
<dbReference type="GO" id="GO:0003964">
    <property type="term" value="F:RNA-directed DNA polymerase activity"/>
    <property type="evidence" value="ECO:0007669"/>
    <property type="project" value="UniProtKB-KW"/>
</dbReference>
<reference evidence="3" key="2">
    <citation type="submission" date="2020-02" db="EMBL/GenBank/DDBJ databases">
        <authorList>
            <person name="Littmann E."/>
            <person name="Sorbara M."/>
        </authorList>
    </citation>
    <scope>NUCLEOTIDE SEQUENCE</scope>
    <source>
        <strain evidence="3">MSK.1.17</strain>
    </source>
</reference>
<dbReference type="InterPro" id="IPR043128">
    <property type="entry name" value="Rev_trsase/Diguanyl_cyclase"/>
</dbReference>
<evidence type="ECO:0000313" key="4">
    <source>
        <dbReference type="Proteomes" id="UP000669239"/>
    </source>
</evidence>
<organism evidence="2 5">
    <name type="scientific">Enterocloster aldenensis</name>
    <dbReference type="NCBI Taxonomy" id="358742"/>
    <lineage>
        <taxon>Bacteria</taxon>
        <taxon>Bacillati</taxon>
        <taxon>Bacillota</taxon>
        <taxon>Clostridia</taxon>
        <taxon>Lachnospirales</taxon>
        <taxon>Lachnospiraceae</taxon>
        <taxon>Enterocloster</taxon>
    </lineage>
</organism>
<dbReference type="PROSITE" id="PS50878">
    <property type="entry name" value="RT_POL"/>
    <property type="match status" value="1"/>
</dbReference>
<dbReference type="Gene3D" id="3.30.70.270">
    <property type="match status" value="1"/>
</dbReference>
<evidence type="ECO:0000259" key="1">
    <source>
        <dbReference type="PROSITE" id="PS50878"/>
    </source>
</evidence>
<dbReference type="Proteomes" id="UP000669239">
    <property type="component" value="Unassembled WGS sequence"/>
</dbReference>
<protein>
    <submittedName>
        <fullName evidence="2">RNA-directed DNA polymerase</fullName>
    </submittedName>
</protein>
<dbReference type="CDD" id="cd01646">
    <property type="entry name" value="RT_Bac_retron_I"/>
    <property type="match status" value="1"/>
</dbReference>
<dbReference type="RefSeq" id="WP_165642910.1">
    <property type="nucleotide sequence ID" value="NZ_BAABZL010000001.1"/>
</dbReference>
<reference evidence="2" key="3">
    <citation type="submission" date="2022-01" db="EMBL/GenBank/DDBJ databases">
        <title>Collection of gut derived symbiotic bacterial strains cultured from healthy donors.</title>
        <authorList>
            <person name="Lin H."/>
            <person name="Kohout C."/>
            <person name="Waligurski E."/>
            <person name="Pamer E.G."/>
        </authorList>
    </citation>
    <scope>NUCLEOTIDE SEQUENCE</scope>
    <source>
        <strain evidence="2">DFI.6.55</strain>
    </source>
</reference>
<name>A0AAW5BQ86_9FIRM</name>
<proteinExistence type="predicted"/>
<dbReference type="Pfam" id="PF00078">
    <property type="entry name" value="RVT_1"/>
    <property type="match status" value="1"/>
</dbReference>
<dbReference type="InterPro" id="IPR043502">
    <property type="entry name" value="DNA/RNA_pol_sf"/>
</dbReference>
<dbReference type="SUPFAM" id="SSF56672">
    <property type="entry name" value="DNA/RNA polymerases"/>
    <property type="match status" value="1"/>
</dbReference>
<dbReference type="GeneID" id="97204009"/>
<keyword evidence="2" id="KW-0548">Nucleotidyltransferase</keyword>
<evidence type="ECO:0000313" key="2">
    <source>
        <dbReference type="EMBL" id="MCG4746360.1"/>
    </source>
</evidence>
<dbReference type="EMBL" id="JAKNGE010000014">
    <property type="protein sequence ID" value="MCG4746360.1"/>
    <property type="molecule type" value="Genomic_DNA"/>
</dbReference>
<dbReference type="EMBL" id="JAAITT010000045">
    <property type="protein sequence ID" value="NSJ51681.1"/>
    <property type="molecule type" value="Genomic_DNA"/>
</dbReference>
<accession>A0AAW5BQ86</accession>
<reference evidence="3 4" key="1">
    <citation type="journal article" date="2020" name="Cell Host Microbe">
        <title>Functional and Genomic Variation between Human-Derived Isolates of Lachnospiraceae Reveals Inter- and Intra-Species Diversity.</title>
        <authorList>
            <person name="Sorbara M.T."/>
            <person name="Littmann E.R."/>
            <person name="Fontana E."/>
            <person name="Moody T.U."/>
            <person name="Kohout C.E."/>
            <person name="Gjonbalaj M."/>
            <person name="Eaton V."/>
            <person name="Seok R."/>
            <person name="Leiner I.M."/>
            <person name="Pamer E.G."/>
        </authorList>
    </citation>
    <scope>NUCLEOTIDE SEQUENCE [LARGE SCALE GENOMIC DNA]</scope>
    <source>
        <strain evidence="3 4">MSK.1.17</strain>
    </source>
</reference>
<gene>
    <name evidence="3" type="ORF">G5B36_23675</name>
    <name evidence="2" type="ORF">L0N08_13125</name>
</gene>
<dbReference type="InterPro" id="IPR000477">
    <property type="entry name" value="RT_dom"/>
</dbReference>
<evidence type="ECO:0000313" key="5">
    <source>
        <dbReference type="Proteomes" id="UP001299608"/>
    </source>
</evidence>
<dbReference type="AlphaFoldDB" id="A0AAW5BQ86"/>
<keyword evidence="2" id="KW-0808">Transferase</keyword>
<sequence>MKIKGMKRNSLDIIMTDLRPVELPKIFTLKYFYRYLSRNSKATREILAGLDVAQKDPFGKEWHAAPLKYHIIKKNNELREMSIPNPVSMIEVFGFIEKYEKELLVYWGKESFSIRKHKRNRSLYYKSNEHNRLIYEHINPEDGRAMQLEAAGNYFYIEPFSRLDKFYKSDKWFDLNRRYKYFGKIDFNRCFDSIYTHTYNWIIAGNPVDAKKYTNQHVLSVVDRLLQSMNGSVTNGIVVGPEFSRALAEILLQNIDNEVILELENLGYIRNQTYNVSRYIDDIFIFSNSEKEINAIITKYVQCAEKYHLKLNERKQEIGSLPRVWFEWKDEVGLFVENFSRKIFHSLDDERSYLMKGKNLLNINIMSKIKNQFQDMIANNLIYKDKIVSYVMSTVFNKIREVQNGEDKTYTLFREEEGVSAYLKFVDLLFYVYSFSPTFNNTEKIVSIIYLIENEIGEKETNDVLSEIALRYDFLFESNFEDLVNLLLLFACNGVELNTFTERKIMQIMEKDQNPILWALFLIYSRYNKGFQDEIVLNIENCIRRFTAKIIDFQNFFLYEHIWWIYIFVDCPYLSDFIINEMCTILRKAQQTLNKDTGSCVAKKEVIKFLLDASYENKFINWNIRKKEFYENVVFSTFDRTIFNTKGEKNPGFDFEEY</sequence>
<keyword evidence="2" id="KW-0695">RNA-directed DNA polymerase</keyword>
<dbReference type="Proteomes" id="UP001299608">
    <property type="component" value="Unassembled WGS sequence"/>
</dbReference>